<feature type="chain" id="PRO_5040485294" description="Secreted protein" evidence="1">
    <location>
        <begin position="27"/>
        <end position="100"/>
    </location>
</feature>
<evidence type="ECO:0008006" key="4">
    <source>
        <dbReference type="Google" id="ProtNLM"/>
    </source>
</evidence>
<keyword evidence="1" id="KW-0732">Signal</keyword>
<evidence type="ECO:0000313" key="2">
    <source>
        <dbReference type="EMBL" id="KAG9237267.1"/>
    </source>
</evidence>
<dbReference type="Proteomes" id="UP000824998">
    <property type="component" value="Unassembled WGS sequence"/>
</dbReference>
<accession>A0A9P8C8D9</accession>
<organism evidence="2 3">
    <name type="scientific">Amylocarpus encephaloides</name>
    <dbReference type="NCBI Taxonomy" id="45428"/>
    <lineage>
        <taxon>Eukaryota</taxon>
        <taxon>Fungi</taxon>
        <taxon>Dikarya</taxon>
        <taxon>Ascomycota</taxon>
        <taxon>Pezizomycotina</taxon>
        <taxon>Leotiomycetes</taxon>
        <taxon>Helotiales</taxon>
        <taxon>Helotiales incertae sedis</taxon>
        <taxon>Amylocarpus</taxon>
    </lineage>
</organism>
<comment type="caution">
    <text evidence="2">The sequence shown here is derived from an EMBL/GenBank/DDBJ whole genome shotgun (WGS) entry which is preliminary data.</text>
</comment>
<evidence type="ECO:0000256" key="1">
    <source>
        <dbReference type="SAM" id="SignalP"/>
    </source>
</evidence>
<feature type="signal peptide" evidence="1">
    <location>
        <begin position="1"/>
        <end position="26"/>
    </location>
</feature>
<keyword evidence="3" id="KW-1185">Reference proteome</keyword>
<reference evidence="2" key="1">
    <citation type="journal article" date="2021" name="IMA Fungus">
        <title>Genomic characterization of three marine fungi, including Emericellopsis atlantica sp. nov. with signatures of a generalist lifestyle and marine biomass degradation.</title>
        <authorList>
            <person name="Hagestad O.C."/>
            <person name="Hou L."/>
            <person name="Andersen J.H."/>
            <person name="Hansen E.H."/>
            <person name="Altermark B."/>
            <person name="Li C."/>
            <person name="Kuhnert E."/>
            <person name="Cox R.J."/>
            <person name="Crous P.W."/>
            <person name="Spatafora J.W."/>
            <person name="Lail K."/>
            <person name="Amirebrahimi M."/>
            <person name="Lipzen A."/>
            <person name="Pangilinan J."/>
            <person name="Andreopoulos W."/>
            <person name="Hayes R.D."/>
            <person name="Ng V."/>
            <person name="Grigoriev I.V."/>
            <person name="Jackson S.A."/>
            <person name="Sutton T.D.S."/>
            <person name="Dobson A.D.W."/>
            <person name="Rama T."/>
        </authorList>
    </citation>
    <scope>NUCLEOTIDE SEQUENCE</scope>
    <source>
        <strain evidence="2">TRa018bII</strain>
    </source>
</reference>
<sequence>MHLYYSAICTPILVLLLRYLAYRGDCAVLVCTLSTVRSTDRRSDRSQSHSFCDRSRPNKVAGQGYATLYSTVRSTVLRRGNPVTILSILPWFDSRPKGSS</sequence>
<dbReference type="EMBL" id="MU251390">
    <property type="protein sequence ID" value="KAG9237267.1"/>
    <property type="molecule type" value="Genomic_DNA"/>
</dbReference>
<evidence type="ECO:0000313" key="3">
    <source>
        <dbReference type="Proteomes" id="UP000824998"/>
    </source>
</evidence>
<proteinExistence type="predicted"/>
<name>A0A9P8C8D9_9HELO</name>
<gene>
    <name evidence="2" type="ORF">BJ875DRAFT_454216</name>
</gene>
<dbReference type="AlphaFoldDB" id="A0A9P8C8D9"/>
<protein>
    <recommendedName>
        <fullName evidence="4">Secreted protein</fullName>
    </recommendedName>
</protein>